<dbReference type="PROSITE" id="PS51786">
    <property type="entry name" value="LON_PROTEOLYTIC"/>
    <property type="match status" value="1"/>
</dbReference>
<proteinExistence type="inferred from homology"/>
<dbReference type="Pfam" id="PF05362">
    <property type="entry name" value="Lon_C"/>
    <property type="match status" value="1"/>
</dbReference>
<dbReference type="PRINTS" id="PR00830">
    <property type="entry name" value="ENDOLAPTASE"/>
</dbReference>
<dbReference type="InterPro" id="IPR014721">
    <property type="entry name" value="Ribsml_uS5_D2-typ_fold_subgr"/>
</dbReference>
<dbReference type="GO" id="GO:0006515">
    <property type="term" value="P:protein quality control for misfolded or incompletely synthesized proteins"/>
    <property type="evidence" value="ECO:0007669"/>
    <property type="project" value="TreeGrafter"/>
</dbReference>
<dbReference type="OMA" id="AHRESIY"/>
<keyword evidence="1" id="KW-0720">Serine protease</keyword>
<dbReference type="InterPro" id="IPR027065">
    <property type="entry name" value="Lon_Prtase"/>
</dbReference>
<dbReference type="STRING" id="306902.C4YBR7"/>
<dbReference type="GO" id="GO:0005524">
    <property type="term" value="F:ATP binding"/>
    <property type="evidence" value="ECO:0007669"/>
    <property type="project" value="InterPro"/>
</dbReference>
<dbReference type="AlphaFoldDB" id="C4YBR7"/>
<dbReference type="GO" id="GO:0004176">
    <property type="term" value="F:ATP-dependent peptidase activity"/>
    <property type="evidence" value="ECO:0007669"/>
    <property type="project" value="UniProtKB-UniRule"/>
</dbReference>
<dbReference type="VEuPathDB" id="FungiDB:CLUG_05645"/>
<dbReference type="GO" id="GO:0007005">
    <property type="term" value="P:mitochondrion organization"/>
    <property type="evidence" value="ECO:0007669"/>
    <property type="project" value="TreeGrafter"/>
</dbReference>
<accession>C4YBR7</accession>
<protein>
    <recommendedName>
        <fullName evidence="2">Lon proteolytic domain-containing protein</fullName>
    </recommendedName>
</protein>
<dbReference type="GO" id="GO:0005759">
    <property type="term" value="C:mitochondrial matrix"/>
    <property type="evidence" value="ECO:0007669"/>
    <property type="project" value="TreeGrafter"/>
</dbReference>
<dbReference type="InParanoid" id="C4YBR7"/>
<organism evidence="3 4">
    <name type="scientific">Clavispora lusitaniae (strain ATCC 42720)</name>
    <name type="common">Yeast</name>
    <name type="synonym">Candida lusitaniae</name>
    <dbReference type="NCBI Taxonomy" id="306902"/>
    <lineage>
        <taxon>Eukaryota</taxon>
        <taxon>Fungi</taxon>
        <taxon>Dikarya</taxon>
        <taxon>Ascomycota</taxon>
        <taxon>Saccharomycotina</taxon>
        <taxon>Pichiomycetes</taxon>
        <taxon>Metschnikowiaceae</taxon>
        <taxon>Clavispora</taxon>
    </lineage>
</organism>
<dbReference type="GO" id="GO:0051131">
    <property type="term" value="P:chaperone-mediated protein complex assembly"/>
    <property type="evidence" value="ECO:0007669"/>
    <property type="project" value="TreeGrafter"/>
</dbReference>
<evidence type="ECO:0000259" key="2">
    <source>
        <dbReference type="PROSITE" id="PS51786"/>
    </source>
</evidence>
<feature type="active site" evidence="1">
    <location>
        <position position="99"/>
    </location>
</feature>
<feature type="active site" evidence="1">
    <location>
        <position position="56"/>
    </location>
</feature>
<dbReference type="InterPro" id="IPR008269">
    <property type="entry name" value="Lon_proteolytic"/>
</dbReference>
<sequence>MHVTGHLKDVMKESASIAYSFAKSFMVKNYPENRFFEAADIHIHCPDGAIPKDGPSAGISFTSSLISLAVNEPLPPTIAMTGEITLTGKVLPVGGLREKILGAKRYGCDTVIFPKDIENELEEIPDEVKSGVKFIPVSWYSDVFEAIFPNADKNKFSSVWKEEFAKLDEKKKKK</sequence>
<dbReference type="EMBL" id="CH408083">
    <property type="protein sequence ID" value="EEQ41517.1"/>
    <property type="molecule type" value="Genomic_DNA"/>
</dbReference>
<keyword evidence="1" id="KW-0378">Hydrolase</keyword>
<keyword evidence="1" id="KW-0645">Protease</keyword>
<reference evidence="3 4" key="1">
    <citation type="journal article" date="2009" name="Nature">
        <title>Evolution of pathogenicity and sexual reproduction in eight Candida genomes.</title>
        <authorList>
            <person name="Butler G."/>
            <person name="Rasmussen M.D."/>
            <person name="Lin M.F."/>
            <person name="Santos M.A."/>
            <person name="Sakthikumar S."/>
            <person name="Munro C.A."/>
            <person name="Rheinbay E."/>
            <person name="Grabherr M."/>
            <person name="Forche A."/>
            <person name="Reedy J.L."/>
            <person name="Agrafioti I."/>
            <person name="Arnaud M.B."/>
            <person name="Bates S."/>
            <person name="Brown A.J."/>
            <person name="Brunke S."/>
            <person name="Costanzo M.C."/>
            <person name="Fitzpatrick D.A."/>
            <person name="de Groot P.W."/>
            <person name="Harris D."/>
            <person name="Hoyer L.L."/>
            <person name="Hube B."/>
            <person name="Klis F.M."/>
            <person name="Kodira C."/>
            <person name="Lennard N."/>
            <person name="Logue M.E."/>
            <person name="Martin R."/>
            <person name="Neiman A.M."/>
            <person name="Nikolaou E."/>
            <person name="Quail M.A."/>
            <person name="Quinn J."/>
            <person name="Santos M.C."/>
            <person name="Schmitzberger F.F."/>
            <person name="Sherlock G."/>
            <person name="Shah P."/>
            <person name="Silverstein K.A."/>
            <person name="Skrzypek M.S."/>
            <person name="Soll D."/>
            <person name="Staggs R."/>
            <person name="Stansfield I."/>
            <person name="Stumpf M.P."/>
            <person name="Sudbery P.E."/>
            <person name="Srikantha T."/>
            <person name="Zeng Q."/>
            <person name="Berman J."/>
            <person name="Berriman M."/>
            <person name="Heitman J."/>
            <person name="Gow N.A."/>
            <person name="Lorenz M.C."/>
            <person name="Birren B.W."/>
            <person name="Kellis M."/>
            <person name="Cuomo C.A."/>
        </authorList>
    </citation>
    <scope>NUCLEOTIDE SEQUENCE [LARGE SCALE GENOMIC DNA]</scope>
    <source>
        <strain evidence="3 4">ATCC 42720</strain>
    </source>
</reference>
<comment type="similarity">
    <text evidence="1">Belongs to the peptidase S16 family.</text>
</comment>
<evidence type="ECO:0000313" key="4">
    <source>
        <dbReference type="Proteomes" id="UP000007703"/>
    </source>
</evidence>
<dbReference type="OrthoDB" id="2411602at2759"/>
<feature type="domain" description="Lon proteolytic" evidence="2">
    <location>
        <begin position="1"/>
        <end position="150"/>
    </location>
</feature>
<dbReference type="Gene3D" id="3.30.230.10">
    <property type="match status" value="1"/>
</dbReference>
<dbReference type="GO" id="GO:0003697">
    <property type="term" value="F:single-stranded DNA binding"/>
    <property type="evidence" value="ECO:0007669"/>
    <property type="project" value="TreeGrafter"/>
</dbReference>
<dbReference type="SUPFAM" id="SSF54211">
    <property type="entry name" value="Ribosomal protein S5 domain 2-like"/>
    <property type="match status" value="1"/>
</dbReference>
<dbReference type="PANTHER" id="PTHR43718:SF2">
    <property type="entry name" value="LON PROTEASE HOMOLOG, MITOCHONDRIAL"/>
    <property type="match status" value="1"/>
</dbReference>
<dbReference type="Proteomes" id="UP000007703">
    <property type="component" value="Unassembled WGS sequence"/>
</dbReference>
<evidence type="ECO:0000313" key="3">
    <source>
        <dbReference type="EMBL" id="EEQ41517.1"/>
    </source>
</evidence>
<name>C4YBR7_CLAL4</name>
<dbReference type="HOGENOM" id="CLU_091305_1_0_1"/>
<gene>
    <name evidence="3" type="ORF">CLUG_05645</name>
</gene>
<dbReference type="GO" id="GO:0004252">
    <property type="term" value="F:serine-type endopeptidase activity"/>
    <property type="evidence" value="ECO:0007669"/>
    <property type="project" value="UniProtKB-UniRule"/>
</dbReference>
<dbReference type="KEGG" id="clu:CLUG_05645"/>
<dbReference type="PANTHER" id="PTHR43718">
    <property type="entry name" value="LON PROTEASE"/>
    <property type="match status" value="1"/>
</dbReference>
<dbReference type="InterPro" id="IPR020568">
    <property type="entry name" value="Ribosomal_Su5_D2-typ_SF"/>
</dbReference>
<evidence type="ECO:0000256" key="1">
    <source>
        <dbReference type="PROSITE-ProRule" id="PRU01122"/>
    </source>
</evidence>